<evidence type="ECO:0000256" key="2">
    <source>
        <dbReference type="ARBA" id="ARBA00023125"/>
    </source>
</evidence>
<dbReference type="Proteomes" id="UP000280819">
    <property type="component" value="Unassembled WGS sequence"/>
</dbReference>
<dbReference type="Gene3D" id="1.10.357.10">
    <property type="entry name" value="Tetracycline Repressor, domain 2"/>
    <property type="match status" value="1"/>
</dbReference>
<dbReference type="InterPro" id="IPR050109">
    <property type="entry name" value="HTH-type_TetR-like_transc_reg"/>
</dbReference>
<proteinExistence type="predicted"/>
<gene>
    <name evidence="6" type="ORF">EII34_03245</name>
</gene>
<evidence type="ECO:0000259" key="5">
    <source>
        <dbReference type="PROSITE" id="PS50977"/>
    </source>
</evidence>
<keyword evidence="1" id="KW-0805">Transcription regulation</keyword>
<sequence>MPITPDPILAAAREEFAQHGYARAGMANIARRAGIAVGSLYNSFSSKKDLFTEVYLIENREAKAALLAEMDWSEPRQAITQWVAATIATARDNRILAEWFGDALGVHLRAAAAAEFSCGLLEPALASRISEWRARGLVADEVSDELLEELYLAMTTLDRSGAVSSRAVEFLMTALLEKIFPSAG</sequence>
<evidence type="ECO:0000313" key="6">
    <source>
        <dbReference type="EMBL" id="RRD06655.1"/>
    </source>
</evidence>
<evidence type="ECO:0000256" key="3">
    <source>
        <dbReference type="ARBA" id="ARBA00023163"/>
    </source>
</evidence>
<dbReference type="PANTHER" id="PTHR30055:SF234">
    <property type="entry name" value="HTH-TYPE TRANSCRIPTIONAL REGULATOR BETI"/>
    <property type="match status" value="1"/>
</dbReference>
<dbReference type="AlphaFoldDB" id="A0A3P1TBR7"/>
<dbReference type="SUPFAM" id="SSF46689">
    <property type="entry name" value="Homeodomain-like"/>
    <property type="match status" value="1"/>
</dbReference>
<dbReference type="Pfam" id="PF00440">
    <property type="entry name" value="TetR_N"/>
    <property type="match status" value="1"/>
</dbReference>
<protein>
    <submittedName>
        <fullName evidence="6">TetR/AcrR family transcriptional regulator</fullName>
    </submittedName>
</protein>
<organism evidence="6 7">
    <name type="scientific">Arachnia propionica</name>
    <dbReference type="NCBI Taxonomy" id="1750"/>
    <lineage>
        <taxon>Bacteria</taxon>
        <taxon>Bacillati</taxon>
        <taxon>Actinomycetota</taxon>
        <taxon>Actinomycetes</taxon>
        <taxon>Propionibacteriales</taxon>
        <taxon>Propionibacteriaceae</taxon>
        <taxon>Arachnia</taxon>
    </lineage>
</organism>
<dbReference type="PANTHER" id="PTHR30055">
    <property type="entry name" value="HTH-TYPE TRANSCRIPTIONAL REGULATOR RUTR"/>
    <property type="match status" value="1"/>
</dbReference>
<name>A0A3P1TBR7_9ACTN</name>
<dbReference type="PRINTS" id="PR00455">
    <property type="entry name" value="HTHTETR"/>
</dbReference>
<accession>A0A3P1TBR7</accession>
<feature type="DNA-binding region" description="H-T-H motif" evidence="4">
    <location>
        <begin position="25"/>
        <end position="44"/>
    </location>
</feature>
<evidence type="ECO:0000256" key="4">
    <source>
        <dbReference type="PROSITE-ProRule" id="PRU00335"/>
    </source>
</evidence>
<dbReference type="PROSITE" id="PS50977">
    <property type="entry name" value="HTH_TETR_2"/>
    <property type="match status" value="1"/>
</dbReference>
<dbReference type="InterPro" id="IPR009057">
    <property type="entry name" value="Homeodomain-like_sf"/>
</dbReference>
<reference evidence="6 7" key="1">
    <citation type="submission" date="2018-11" db="EMBL/GenBank/DDBJ databases">
        <title>Genomes From Bacteria Associated with the Canine Oral Cavity: a Test Case for Automated Genome-Based Taxonomic Assignment.</title>
        <authorList>
            <person name="Coil D.A."/>
            <person name="Jospin G."/>
            <person name="Darling A.E."/>
            <person name="Wallis C."/>
            <person name="Davis I.J."/>
            <person name="Harris S."/>
            <person name="Eisen J.A."/>
            <person name="Holcombe L.J."/>
            <person name="O'Flynn C."/>
        </authorList>
    </citation>
    <scope>NUCLEOTIDE SEQUENCE [LARGE SCALE GENOMIC DNA]</scope>
    <source>
        <strain evidence="6 7">OH887_COT-365</strain>
    </source>
</reference>
<dbReference type="OrthoDB" id="9805134at2"/>
<dbReference type="GO" id="GO:0000976">
    <property type="term" value="F:transcription cis-regulatory region binding"/>
    <property type="evidence" value="ECO:0007669"/>
    <property type="project" value="TreeGrafter"/>
</dbReference>
<dbReference type="RefSeq" id="WP_124842872.1">
    <property type="nucleotide sequence ID" value="NZ_RQZG01000002.1"/>
</dbReference>
<keyword evidence="3" id="KW-0804">Transcription</keyword>
<dbReference type="InterPro" id="IPR001647">
    <property type="entry name" value="HTH_TetR"/>
</dbReference>
<dbReference type="GO" id="GO:0003700">
    <property type="term" value="F:DNA-binding transcription factor activity"/>
    <property type="evidence" value="ECO:0007669"/>
    <property type="project" value="TreeGrafter"/>
</dbReference>
<comment type="caution">
    <text evidence="6">The sequence shown here is derived from an EMBL/GenBank/DDBJ whole genome shotgun (WGS) entry which is preliminary data.</text>
</comment>
<feature type="domain" description="HTH tetR-type" evidence="5">
    <location>
        <begin position="2"/>
        <end position="62"/>
    </location>
</feature>
<keyword evidence="2 4" id="KW-0238">DNA-binding</keyword>
<evidence type="ECO:0000313" key="7">
    <source>
        <dbReference type="Proteomes" id="UP000280819"/>
    </source>
</evidence>
<evidence type="ECO:0000256" key="1">
    <source>
        <dbReference type="ARBA" id="ARBA00023015"/>
    </source>
</evidence>
<dbReference type="EMBL" id="RQZG01000002">
    <property type="protein sequence ID" value="RRD06655.1"/>
    <property type="molecule type" value="Genomic_DNA"/>
</dbReference>